<proteinExistence type="predicted"/>
<name>A0AAJ3TQT8_9FLAO</name>
<sequence length="120" mass="14572">MCKYCFENELMSFRNEELSNDIDLRISLLLSTKTINFEREVKSEKEIFNNYEIYKCRSCNQKWSYSAAELYWRGFLLKEENLIHYLTTIRNSDKRKRTTYLAIILTLIISITVLFWIIKF</sequence>
<keyword evidence="1" id="KW-0812">Transmembrane</keyword>
<organism evidence="2 3">
    <name type="scientific">Elizabethkingia ursingii</name>
    <dbReference type="NCBI Taxonomy" id="1756150"/>
    <lineage>
        <taxon>Bacteria</taxon>
        <taxon>Pseudomonadati</taxon>
        <taxon>Bacteroidota</taxon>
        <taxon>Flavobacteriia</taxon>
        <taxon>Flavobacteriales</taxon>
        <taxon>Weeksellaceae</taxon>
        <taxon>Elizabethkingia</taxon>
    </lineage>
</organism>
<keyword evidence="1" id="KW-1133">Transmembrane helix</keyword>
<feature type="transmembrane region" description="Helical" evidence="1">
    <location>
        <begin position="99"/>
        <end position="118"/>
    </location>
</feature>
<dbReference type="AlphaFoldDB" id="A0AAJ3TQT8"/>
<accession>A0AAJ3TQT8</accession>
<evidence type="ECO:0000313" key="3">
    <source>
        <dbReference type="Proteomes" id="UP000190816"/>
    </source>
</evidence>
<comment type="caution">
    <text evidence="2">The sequence shown here is derived from an EMBL/GenBank/DDBJ whole genome shotgun (WGS) entry which is preliminary data.</text>
</comment>
<gene>
    <name evidence="2" type="ORF">BAY32_15805</name>
</gene>
<reference evidence="2 3" key="1">
    <citation type="submission" date="2016-06" db="EMBL/GenBank/DDBJ databases">
        <authorList>
            <person name="Nicholson A.C."/>
        </authorList>
    </citation>
    <scope>NUCLEOTIDE SEQUENCE [LARGE SCALE GENOMIC DNA]</scope>
    <source>
        <strain evidence="2 3">G4123</strain>
    </source>
</reference>
<dbReference type="EMBL" id="MAIC01000003">
    <property type="protein sequence ID" value="OPB80483.1"/>
    <property type="molecule type" value="Genomic_DNA"/>
</dbReference>
<keyword evidence="1" id="KW-0472">Membrane</keyword>
<evidence type="ECO:0000256" key="1">
    <source>
        <dbReference type="SAM" id="Phobius"/>
    </source>
</evidence>
<dbReference type="Proteomes" id="UP000190816">
    <property type="component" value="Unassembled WGS sequence"/>
</dbReference>
<protein>
    <submittedName>
        <fullName evidence="2">Uncharacterized protein</fullName>
    </submittedName>
</protein>
<evidence type="ECO:0000313" key="2">
    <source>
        <dbReference type="EMBL" id="OPB80483.1"/>
    </source>
</evidence>
<dbReference type="KEGG" id="ego:BBD34_19110"/>